<dbReference type="InterPro" id="IPR010044">
    <property type="entry name" value="MTAP"/>
</dbReference>
<evidence type="ECO:0000256" key="2">
    <source>
        <dbReference type="ARBA" id="ARBA00022679"/>
    </source>
</evidence>
<name>A0A1F5TQ84_9BACT</name>
<dbReference type="InterPro" id="IPR035994">
    <property type="entry name" value="Nucleoside_phosphorylase_sf"/>
</dbReference>
<evidence type="ECO:0000256" key="1">
    <source>
        <dbReference type="ARBA" id="ARBA00022676"/>
    </source>
</evidence>
<dbReference type="Gene3D" id="3.40.50.1580">
    <property type="entry name" value="Nucleoside phosphorylase domain"/>
    <property type="match status" value="1"/>
</dbReference>
<feature type="domain" description="Nucleoside phosphorylase" evidence="3">
    <location>
        <begin position="22"/>
        <end position="204"/>
    </location>
</feature>
<proteinExistence type="predicted"/>
<dbReference type="SUPFAM" id="SSF53167">
    <property type="entry name" value="Purine and uridine phosphorylases"/>
    <property type="match status" value="1"/>
</dbReference>
<dbReference type="PANTHER" id="PTHR42679">
    <property type="entry name" value="S-METHYL-5'-THIOADENOSINE PHOSPHORYLASE"/>
    <property type="match status" value="1"/>
</dbReference>
<dbReference type="GO" id="GO:0019509">
    <property type="term" value="P:L-methionine salvage from methylthioadenosine"/>
    <property type="evidence" value="ECO:0007669"/>
    <property type="project" value="TreeGrafter"/>
</dbReference>
<evidence type="ECO:0000259" key="3">
    <source>
        <dbReference type="Pfam" id="PF01048"/>
    </source>
</evidence>
<evidence type="ECO:0000313" key="5">
    <source>
        <dbReference type="Proteomes" id="UP000177579"/>
    </source>
</evidence>
<dbReference type="GO" id="GO:0005829">
    <property type="term" value="C:cytosol"/>
    <property type="evidence" value="ECO:0007669"/>
    <property type="project" value="TreeGrafter"/>
</dbReference>
<comment type="caution">
    <text evidence="4">The sequence shown here is derived from an EMBL/GenBank/DDBJ whole genome shotgun (WGS) entry which is preliminary data.</text>
</comment>
<accession>A0A1F5TQ84</accession>
<dbReference type="AlphaFoldDB" id="A0A1F5TQ84"/>
<dbReference type="PANTHER" id="PTHR42679:SF2">
    <property type="entry name" value="S-METHYL-5'-THIOADENOSINE PHOSPHORYLASE"/>
    <property type="match status" value="1"/>
</dbReference>
<dbReference type="Pfam" id="PF01048">
    <property type="entry name" value="PNP_UDP_1"/>
    <property type="match status" value="1"/>
</dbReference>
<keyword evidence="2" id="KW-0808">Transferase</keyword>
<dbReference type="GO" id="GO:0017061">
    <property type="term" value="F:S-methyl-5-thioadenosine phosphorylase activity"/>
    <property type="evidence" value="ECO:0007669"/>
    <property type="project" value="InterPro"/>
</dbReference>
<gene>
    <name evidence="4" type="ORF">A2531_03570</name>
</gene>
<keyword evidence="1" id="KW-0328">Glycosyltransferase</keyword>
<reference evidence="4 5" key="1">
    <citation type="journal article" date="2016" name="Nat. Commun.">
        <title>Thousands of microbial genomes shed light on interconnected biogeochemical processes in an aquifer system.</title>
        <authorList>
            <person name="Anantharaman K."/>
            <person name="Brown C.T."/>
            <person name="Hug L.A."/>
            <person name="Sharon I."/>
            <person name="Castelle C.J."/>
            <person name="Probst A.J."/>
            <person name="Thomas B.C."/>
            <person name="Singh A."/>
            <person name="Wilkins M.J."/>
            <person name="Karaoz U."/>
            <person name="Brodie E.L."/>
            <person name="Williams K.H."/>
            <person name="Hubbard S.S."/>
            <person name="Banfield J.F."/>
        </authorList>
    </citation>
    <scope>NUCLEOTIDE SEQUENCE [LARGE SCALE GENOMIC DNA]</scope>
</reference>
<dbReference type="GO" id="GO:0009116">
    <property type="term" value="P:nucleoside metabolic process"/>
    <property type="evidence" value="ECO:0007669"/>
    <property type="project" value="InterPro"/>
</dbReference>
<dbReference type="InterPro" id="IPR000845">
    <property type="entry name" value="Nucleoside_phosphorylase_d"/>
</dbReference>
<dbReference type="CDD" id="cd09010">
    <property type="entry name" value="MTAP_SsMTAPII_like_MTIP"/>
    <property type="match status" value="1"/>
</dbReference>
<organism evidence="4 5">
    <name type="scientific">Candidatus Falkowbacteria bacterium RIFOXYD2_FULL_34_120</name>
    <dbReference type="NCBI Taxonomy" id="1798007"/>
    <lineage>
        <taxon>Bacteria</taxon>
        <taxon>Candidatus Falkowiibacteriota</taxon>
    </lineage>
</organism>
<protein>
    <recommendedName>
        <fullName evidence="3">Nucleoside phosphorylase domain-containing protein</fullName>
    </recommendedName>
</protein>
<dbReference type="EMBL" id="MFGO01000015">
    <property type="protein sequence ID" value="OGF41008.1"/>
    <property type="molecule type" value="Genomic_DNA"/>
</dbReference>
<sequence>MNKYAVIGGSGLKNYQNKNIFFLQRHENNVPPHKIDHKKNINLLKNKKITHVVGVCSVGSLKSNIVPGDIIIPHDYINLNNIITFYNETAKHIIPEINRELREKINNTASIINMKVIKRGIYFQTMGPRFETRAEIKMLSHFADIVGMTMSHEASLSQEAGLKYAAICMVDNFANGINRMLKKETWEQAQKENLPKIIKLLDNLFKI</sequence>
<evidence type="ECO:0000313" key="4">
    <source>
        <dbReference type="EMBL" id="OGF41008.1"/>
    </source>
</evidence>
<dbReference type="Proteomes" id="UP000177579">
    <property type="component" value="Unassembled WGS sequence"/>
</dbReference>